<dbReference type="EMBL" id="JAHRIO010010105">
    <property type="protein sequence ID" value="MEQ2160784.1"/>
    <property type="molecule type" value="Genomic_DNA"/>
</dbReference>
<proteinExistence type="predicted"/>
<organism evidence="2 3">
    <name type="scientific">Goodea atripinnis</name>
    <dbReference type="NCBI Taxonomy" id="208336"/>
    <lineage>
        <taxon>Eukaryota</taxon>
        <taxon>Metazoa</taxon>
        <taxon>Chordata</taxon>
        <taxon>Craniata</taxon>
        <taxon>Vertebrata</taxon>
        <taxon>Euteleostomi</taxon>
        <taxon>Actinopterygii</taxon>
        <taxon>Neopterygii</taxon>
        <taxon>Teleostei</taxon>
        <taxon>Neoteleostei</taxon>
        <taxon>Acanthomorphata</taxon>
        <taxon>Ovalentaria</taxon>
        <taxon>Atherinomorphae</taxon>
        <taxon>Cyprinodontiformes</taxon>
        <taxon>Goodeidae</taxon>
        <taxon>Goodea</taxon>
    </lineage>
</organism>
<evidence type="ECO:0000256" key="1">
    <source>
        <dbReference type="SAM" id="MobiDB-lite"/>
    </source>
</evidence>
<accession>A0ABV0MQ31</accession>
<comment type="caution">
    <text evidence="2">The sequence shown here is derived from an EMBL/GenBank/DDBJ whole genome shotgun (WGS) entry which is preliminary data.</text>
</comment>
<feature type="compositionally biased region" description="Low complexity" evidence="1">
    <location>
        <begin position="235"/>
        <end position="245"/>
    </location>
</feature>
<evidence type="ECO:0000313" key="2">
    <source>
        <dbReference type="EMBL" id="MEQ2160784.1"/>
    </source>
</evidence>
<feature type="compositionally biased region" description="Pro residues" evidence="1">
    <location>
        <begin position="223"/>
        <end position="234"/>
    </location>
</feature>
<protein>
    <submittedName>
        <fullName evidence="2">Uncharacterized protein</fullName>
    </submittedName>
</protein>
<reference evidence="2 3" key="1">
    <citation type="submission" date="2021-06" db="EMBL/GenBank/DDBJ databases">
        <authorList>
            <person name="Palmer J.M."/>
        </authorList>
    </citation>
    <scope>NUCLEOTIDE SEQUENCE [LARGE SCALE GENOMIC DNA]</scope>
    <source>
        <strain evidence="2 3">GA_2019</strain>
        <tissue evidence="2">Muscle</tissue>
    </source>
</reference>
<gene>
    <name evidence="2" type="ORF">GOODEAATRI_002939</name>
</gene>
<name>A0ABV0MQ31_9TELE</name>
<feature type="compositionally biased region" description="Acidic residues" evidence="1">
    <location>
        <begin position="255"/>
        <end position="264"/>
    </location>
</feature>
<sequence>MSVSAGHVRLGVLIGFGAVVVPRTVSRSRADGTGSQQSSSRCGRILGRWWISLSMRMAQPCPDSHPAVSSTLRAAVPLLATCPSATLILAACKRRPLSRQPALSTATATLTILSTISITQHHSPREPYHFKSRAALWNAPVLCLPPVLEWLSNTITASSALLRLPSLPRKPPTHTSGSSARRISYSSLLSYSTATPPFRSLCSPWTSPSPFCPPPLHLKRSPGPAPSTGPPDPAAPYAASGAFGAKDPSARDAAEDGGSEEEDDAAPHVSIRVKDL</sequence>
<dbReference type="Proteomes" id="UP001476798">
    <property type="component" value="Unassembled WGS sequence"/>
</dbReference>
<keyword evidence="3" id="KW-1185">Reference proteome</keyword>
<feature type="region of interest" description="Disordered" evidence="1">
    <location>
        <begin position="216"/>
        <end position="276"/>
    </location>
</feature>
<evidence type="ECO:0000313" key="3">
    <source>
        <dbReference type="Proteomes" id="UP001476798"/>
    </source>
</evidence>